<keyword evidence="3 10" id="KW-1134">Transmembrane beta strand</keyword>
<protein>
    <submittedName>
        <fullName evidence="15">TonB-linked outer membrane protein, SusC/RagA family</fullName>
    </submittedName>
</protein>
<dbReference type="PANTHER" id="PTHR30069:SF29">
    <property type="entry name" value="HEMOGLOBIN AND HEMOGLOBIN-HAPTOGLOBIN-BINDING PROTEIN 1-RELATED"/>
    <property type="match status" value="1"/>
</dbReference>
<feature type="domain" description="TonB-dependent receptor plug" evidence="14">
    <location>
        <begin position="119"/>
        <end position="234"/>
    </location>
</feature>
<organism evidence="15 16">
    <name type="scientific">Mariniphaga anaerophila</name>
    <dbReference type="NCBI Taxonomy" id="1484053"/>
    <lineage>
        <taxon>Bacteria</taxon>
        <taxon>Pseudomonadati</taxon>
        <taxon>Bacteroidota</taxon>
        <taxon>Bacteroidia</taxon>
        <taxon>Marinilabiliales</taxon>
        <taxon>Prolixibacteraceae</taxon>
        <taxon>Mariniphaga</taxon>
    </lineage>
</organism>
<evidence type="ECO:0000256" key="9">
    <source>
        <dbReference type="ARBA" id="ARBA00023237"/>
    </source>
</evidence>
<comment type="subcellular location">
    <subcellularLocation>
        <location evidence="1 10">Cell outer membrane</location>
        <topology evidence="1 10">Multi-pass membrane protein</topology>
    </subcellularLocation>
</comment>
<evidence type="ECO:0000256" key="4">
    <source>
        <dbReference type="ARBA" id="ARBA00022692"/>
    </source>
</evidence>
<feature type="chain" id="PRO_5012431713" evidence="12">
    <location>
        <begin position="22"/>
        <end position="992"/>
    </location>
</feature>
<dbReference type="GO" id="GO:0015344">
    <property type="term" value="F:siderophore uptake transmembrane transporter activity"/>
    <property type="evidence" value="ECO:0007669"/>
    <property type="project" value="TreeGrafter"/>
</dbReference>
<dbReference type="FunFam" id="2.60.40.1120:FF:000003">
    <property type="entry name" value="Outer membrane protein Omp121"/>
    <property type="match status" value="1"/>
</dbReference>
<keyword evidence="5 12" id="KW-0732">Signal</keyword>
<evidence type="ECO:0000256" key="11">
    <source>
        <dbReference type="RuleBase" id="RU003357"/>
    </source>
</evidence>
<dbReference type="SUPFAM" id="SSF49464">
    <property type="entry name" value="Carboxypeptidase regulatory domain-like"/>
    <property type="match status" value="1"/>
</dbReference>
<dbReference type="Pfam" id="PF00593">
    <property type="entry name" value="TonB_dep_Rec_b-barrel"/>
    <property type="match status" value="1"/>
</dbReference>
<evidence type="ECO:0000256" key="7">
    <source>
        <dbReference type="ARBA" id="ARBA00023136"/>
    </source>
</evidence>
<dbReference type="InterPro" id="IPR000531">
    <property type="entry name" value="Beta-barrel_TonB"/>
</dbReference>
<name>A0A1M4VPY4_9BACT</name>
<sequence length="992" mass="108948">MKKIAFFLSILLFMGTQALNAQTKVITGKVTSAEDDMPIPGVSISVQGTTLGTVSDMDGNYSLQVPENAKILVFSFVGMKMEEVAIGNQTSVNVQLQSETIGVGEVIVTAYGTTNREAKTGAVGTVTGAQIAEAPVVSVDKALNGKIAGVSVTSNSGQPGAHSDIRIRGTSSINAGNNPLWVVDGIPVVTGNANDFLNTGNALASLNPNDIESITVLKDAAAASIYGSRAANGVVLITTKSGKDGKTSFTARAKFGTSWLANDNDFGIMSADQLLQYQRDAIVNAGKNPDDPMDSYYRPKELLSRPLTNWMDHMTRYGTIQEYEVNATGSNAKGKYYTSLNYNNTDGVFYGVGLDKITGRLNADYKLTDALESGGRVNLSYLEGMDVPMQSLYYSNPAFAGMTILPWTPAYTDEGKHNWEIAENSNQNPRATAEYDDQWGKNYQLMGNIYLQWKPLKQVTMRTTNAIETIHGEGRRFWSAETRSSGATLQTTMSKYQRLTTSNTIEYKDVLLNDHSVRVLAGQEAMKHTSSYQYVYAPGVSMDIPYVQTGTPGSIEAEQGYGARTLLSFFGMLDYNYSDKYFLQASIRMDGSSLFGSNTQWGTFYSVGASWNIHNEGFMDGLSFVDLLKLRGSYGLSGNNNISAYRAFGVYASSAYNGTTGMRPSRPENPNLSWEKNSSWNLGLDFTLFENLDGNIDVYKRKTTDMLLDKNVPQTTGFSSNFLNIGSLDNRGIELQLDYKILNTRDLVWSVGGNISFNKTKILELGDNEEIAYADDGRLRHIVGKSLFTYRLFDYVGVDPTNGEALWRDDAGNISNDYNKAGYTYDYSPEPKFTGGFNTDLAWKGFSLGAFFEFKGGNHVLLIEKRYLSSDGASMNLNQLREAMNYWKEPGDTGVNPKPVAGNGTNSNSFSSTRFLQKGDYLRVKDVTLSYNLSSKLVEKAKIGGMKFYVSAQNIFTFHDVDWWDPERGTDGIGYGIYPMTKAVTGGIELSF</sequence>
<dbReference type="PROSITE" id="PS52016">
    <property type="entry name" value="TONB_DEPENDENT_REC_3"/>
    <property type="match status" value="1"/>
</dbReference>
<dbReference type="Proteomes" id="UP000184164">
    <property type="component" value="Unassembled WGS sequence"/>
</dbReference>
<evidence type="ECO:0000313" key="16">
    <source>
        <dbReference type="Proteomes" id="UP000184164"/>
    </source>
</evidence>
<evidence type="ECO:0000256" key="12">
    <source>
        <dbReference type="SAM" id="SignalP"/>
    </source>
</evidence>
<dbReference type="InterPro" id="IPR008969">
    <property type="entry name" value="CarboxyPept-like_regulatory"/>
</dbReference>
<evidence type="ECO:0000256" key="2">
    <source>
        <dbReference type="ARBA" id="ARBA00022448"/>
    </source>
</evidence>
<keyword evidence="8" id="KW-0675">Receptor</keyword>
<keyword evidence="4 10" id="KW-0812">Transmembrane</keyword>
<dbReference type="GO" id="GO:0009279">
    <property type="term" value="C:cell outer membrane"/>
    <property type="evidence" value="ECO:0007669"/>
    <property type="project" value="UniProtKB-SubCell"/>
</dbReference>
<dbReference type="NCBIfam" id="TIGR04057">
    <property type="entry name" value="SusC_RagA_signa"/>
    <property type="match status" value="1"/>
</dbReference>
<dbReference type="GO" id="GO:0044718">
    <property type="term" value="P:siderophore transmembrane transport"/>
    <property type="evidence" value="ECO:0007669"/>
    <property type="project" value="TreeGrafter"/>
</dbReference>
<dbReference type="InterPro" id="IPR036942">
    <property type="entry name" value="Beta-barrel_TonB_sf"/>
</dbReference>
<dbReference type="SUPFAM" id="SSF56935">
    <property type="entry name" value="Porins"/>
    <property type="match status" value="1"/>
</dbReference>
<keyword evidence="6 11" id="KW-0798">TonB box</keyword>
<evidence type="ECO:0000256" key="10">
    <source>
        <dbReference type="PROSITE-ProRule" id="PRU01360"/>
    </source>
</evidence>
<dbReference type="Pfam" id="PF07715">
    <property type="entry name" value="Plug"/>
    <property type="match status" value="1"/>
</dbReference>
<evidence type="ECO:0000313" key="15">
    <source>
        <dbReference type="EMBL" id="SHE70852.1"/>
    </source>
</evidence>
<evidence type="ECO:0000256" key="3">
    <source>
        <dbReference type="ARBA" id="ARBA00022452"/>
    </source>
</evidence>
<dbReference type="Pfam" id="PF13715">
    <property type="entry name" value="CarbopepD_reg_2"/>
    <property type="match status" value="1"/>
</dbReference>
<dbReference type="InterPro" id="IPR012910">
    <property type="entry name" value="Plug_dom"/>
</dbReference>
<dbReference type="InterPro" id="IPR023997">
    <property type="entry name" value="TonB-dep_OMP_SusC/RagA_CS"/>
</dbReference>
<dbReference type="Gene3D" id="2.60.40.1120">
    <property type="entry name" value="Carboxypeptidase-like, regulatory domain"/>
    <property type="match status" value="1"/>
</dbReference>
<evidence type="ECO:0000256" key="1">
    <source>
        <dbReference type="ARBA" id="ARBA00004571"/>
    </source>
</evidence>
<dbReference type="PANTHER" id="PTHR30069">
    <property type="entry name" value="TONB-DEPENDENT OUTER MEMBRANE RECEPTOR"/>
    <property type="match status" value="1"/>
</dbReference>
<dbReference type="AlphaFoldDB" id="A0A1M4VPY4"/>
<dbReference type="InterPro" id="IPR023996">
    <property type="entry name" value="TonB-dep_OMP_SusC/RagA"/>
</dbReference>
<keyword evidence="2 10" id="KW-0813">Transport</keyword>
<evidence type="ECO:0000259" key="13">
    <source>
        <dbReference type="Pfam" id="PF00593"/>
    </source>
</evidence>
<dbReference type="RefSeq" id="WP_072999199.1">
    <property type="nucleotide sequence ID" value="NZ_FQUM01000002.1"/>
</dbReference>
<keyword evidence="16" id="KW-1185">Reference proteome</keyword>
<keyword evidence="9 10" id="KW-0998">Cell outer membrane</keyword>
<dbReference type="OrthoDB" id="9768177at2"/>
<dbReference type="InterPro" id="IPR039426">
    <property type="entry name" value="TonB-dep_rcpt-like"/>
</dbReference>
<gene>
    <name evidence="15" type="ORF">SAMN05444274_102164</name>
</gene>
<evidence type="ECO:0000256" key="5">
    <source>
        <dbReference type="ARBA" id="ARBA00022729"/>
    </source>
</evidence>
<feature type="domain" description="TonB-dependent receptor-like beta-barrel" evidence="13">
    <location>
        <begin position="413"/>
        <end position="954"/>
    </location>
</feature>
<accession>A0A1M4VPY4</accession>
<evidence type="ECO:0000256" key="8">
    <source>
        <dbReference type="ARBA" id="ARBA00023170"/>
    </source>
</evidence>
<dbReference type="STRING" id="1484053.SAMN05444274_102164"/>
<dbReference type="EMBL" id="FQUM01000002">
    <property type="protein sequence ID" value="SHE70852.1"/>
    <property type="molecule type" value="Genomic_DNA"/>
</dbReference>
<reference evidence="15 16" key="1">
    <citation type="submission" date="2016-11" db="EMBL/GenBank/DDBJ databases">
        <authorList>
            <person name="Jaros S."/>
            <person name="Januszkiewicz K."/>
            <person name="Wedrychowicz H."/>
        </authorList>
    </citation>
    <scope>NUCLEOTIDE SEQUENCE [LARGE SCALE GENOMIC DNA]</scope>
    <source>
        <strain evidence="15 16">DSM 26910</strain>
    </source>
</reference>
<dbReference type="Gene3D" id="2.40.170.20">
    <property type="entry name" value="TonB-dependent receptor, beta-barrel domain"/>
    <property type="match status" value="1"/>
</dbReference>
<keyword evidence="7 10" id="KW-0472">Membrane</keyword>
<comment type="similarity">
    <text evidence="10 11">Belongs to the TonB-dependent receptor family.</text>
</comment>
<proteinExistence type="inferred from homology"/>
<evidence type="ECO:0000256" key="6">
    <source>
        <dbReference type="ARBA" id="ARBA00023077"/>
    </source>
</evidence>
<feature type="signal peptide" evidence="12">
    <location>
        <begin position="1"/>
        <end position="21"/>
    </location>
</feature>
<dbReference type="Gene3D" id="2.170.130.10">
    <property type="entry name" value="TonB-dependent receptor, plug domain"/>
    <property type="match status" value="1"/>
</dbReference>
<dbReference type="InterPro" id="IPR037066">
    <property type="entry name" value="Plug_dom_sf"/>
</dbReference>
<dbReference type="NCBIfam" id="TIGR04056">
    <property type="entry name" value="OMP_RagA_SusC"/>
    <property type="match status" value="1"/>
</dbReference>
<evidence type="ECO:0000259" key="14">
    <source>
        <dbReference type="Pfam" id="PF07715"/>
    </source>
</evidence>